<dbReference type="GO" id="GO:0000981">
    <property type="term" value="F:DNA-binding transcription factor activity, RNA polymerase II-specific"/>
    <property type="evidence" value="ECO:0007669"/>
    <property type="project" value="TreeGrafter"/>
</dbReference>
<dbReference type="AlphaFoldDB" id="A0AAN7WAU3"/>
<evidence type="ECO:0000256" key="7">
    <source>
        <dbReference type="SAM" id="MobiDB-lite"/>
    </source>
</evidence>
<dbReference type="InterPro" id="IPR050917">
    <property type="entry name" value="SOX_TF"/>
</dbReference>
<evidence type="ECO:0000259" key="8">
    <source>
        <dbReference type="PROSITE" id="PS50118"/>
    </source>
</evidence>
<proteinExistence type="predicted"/>
<dbReference type="PANTHER" id="PTHR45803">
    <property type="entry name" value="SOX100B"/>
    <property type="match status" value="1"/>
</dbReference>
<keyword evidence="5 6" id="KW-0539">Nucleus</keyword>
<keyword evidence="2" id="KW-0805">Transcription regulation</keyword>
<gene>
    <name evidence="9" type="ORF">LTR97_009729</name>
</gene>
<comment type="caution">
    <text evidence="9">The sequence shown here is derived from an EMBL/GenBank/DDBJ whole genome shotgun (WGS) entry which is preliminary data.</text>
</comment>
<name>A0AAN7WAU3_9PEZI</name>
<dbReference type="Pfam" id="PF00505">
    <property type="entry name" value="HMG_box"/>
    <property type="match status" value="1"/>
</dbReference>
<feature type="region of interest" description="Disordered" evidence="7">
    <location>
        <begin position="543"/>
        <end position="567"/>
    </location>
</feature>
<evidence type="ECO:0000256" key="1">
    <source>
        <dbReference type="ARBA" id="ARBA00004123"/>
    </source>
</evidence>
<feature type="compositionally biased region" description="Low complexity" evidence="7">
    <location>
        <begin position="332"/>
        <end position="341"/>
    </location>
</feature>
<dbReference type="EMBL" id="JAVRQU010000016">
    <property type="protein sequence ID" value="KAK5694108.1"/>
    <property type="molecule type" value="Genomic_DNA"/>
</dbReference>
<dbReference type="InterPro" id="IPR009071">
    <property type="entry name" value="HMG_box_dom"/>
</dbReference>
<dbReference type="PROSITE" id="PS50118">
    <property type="entry name" value="HMG_BOX_2"/>
    <property type="match status" value="1"/>
</dbReference>
<evidence type="ECO:0000256" key="5">
    <source>
        <dbReference type="ARBA" id="ARBA00023242"/>
    </source>
</evidence>
<keyword evidence="3 6" id="KW-0238">DNA-binding</keyword>
<organism evidence="9 10">
    <name type="scientific">Elasticomyces elasticus</name>
    <dbReference type="NCBI Taxonomy" id="574655"/>
    <lineage>
        <taxon>Eukaryota</taxon>
        <taxon>Fungi</taxon>
        <taxon>Dikarya</taxon>
        <taxon>Ascomycota</taxon>
        <taxon>Pezizomycotina</taxon>
        <taxon>Dothideomycetes</taxon>
        <taxon>Dothideomycetidae</taxon>
        <taxon>Mycosphaerellales</taxon>
        <taxon>Teratosphaeriaceae</taxon>
        <taxon>Elasticomyces</taxon>
    </lineage>
</organism>
<feature type="DNA-binding region" description="HMG box" evidence="6">
    <location>
        <begin position="216"/>
        <end position="284"/>
    </location>
</feature>
<evidence type="ECO:0000256" key="6">
    <source>
        <dbReference type="PROSITE-ProRule" id="PRU00267"/>
    </source>
</evidence>
<dbReference type="PANTHER" id="PTHR45803:SF5">
    <property type="entry name" value="SOX100B"/>
    <property type="match status" value="1"/>
</dbReference>
<dbReference type="InterPro" id="IPR036910">
    <property type="entry name" value="HMG_box_dom_sf"/>
</dbReference>
<feature type="region of interest" description="Disordered" evidence="7">
    <location>
        <begin position="276"/>
        <end position="341"/>
    </location>
</feature>
<dbReference type="Proteomes" id="UP001310594">
    <property type="component" value="Unassembled WGS sequence"/>
</dbReference>
<feature type="compositionally biased region" description="Acidic residues" evidence="7">
    <location>
        <begin position="299"/>
        <end position="308"/>
    </location>
</feature>
<keyword evidence="4" id="KW-0804">Transcription</keyword>
<feature type="compositionally biased region" description="Low complexity" evidence="7">
    <location>
        <begin position="477"/>
        <end position="493"/>
    </location>
</feature>
<sequence length="567" mass="63948">MADDTSIVVVRRSCRRRRPPSTGTITLEPSDILIDPFHTSVRGLRDQRVCVTIMTSTTVVQRRGHQQSEDSIGIEAIAHFNARESTEQFPEFHDDAKDLGQYQDGYMPYGDSPSYLHNPPTPRSNTASEGVRTRSGRSTRGRTDSPFSNGRISKSPAARTKKEKKSKLDRSKTPKLTAPLSILTKDLTVPCKDMDAWVHRSAETRRAEVEKRNGYVTRPMNSFMLYRSCYAERTKAWCVQNNHQVVSSVSGESWPMEPQEVRAQFEEWARVERENHAKAHPEYKFSPSKSGKRRKGEMSDDEGDDVSEIDPHADPDGEYRGAGGRNTRQRRAFQQQQQQLAQHVPMNDVMGFSSNPYYAQQTMPGYDQSQYQYVHAGRPLPSNVAFDGNGVPFNTDTNTYIPQAMYQHPQVQDFHGMRVPTPQQQQQTIGGYGLPGGQQMTAEESFAVSSRTGTPSMHQYSNAYSRQQPIYQQQYTSSSNHGQQQQQHRQSFSQYVQPTMDAAMVEHQQWLVDAAQPQPAIDPGLDEYGHFESAMGDMNGLEFIQDSTSPMDGRGMPSAWSNGEGLQ</sequence>
<evidence type="ECO:0000313" key="10">
    <source>
        <dbReference type="Proteomes" id="UP001310594"/>
    </source>
</evidence>
<dbReference type="SUPFAM" id="SSF47095">
    <property type="entry name" value="HMG-box"/>
    <property type="match status" value="1"/>
</dbReference>
<accession>A0AAN7WAU3</accession>
<feature type="region of interest" description="Disordered" evidence="7">
    <location>
        <begin position="474"/>
        <end position="493"/>
    </location>
</feature>
<dbReference type="SMART" id="SM00398">
    <property type="entry name" value="HMG"/>
    <property type="match status" value="1"/>
</dbReference>
<comment type="subcellular location">
    <subcellularLocation>
        <location evidence="1">Nucleus</location>
    </subcellularLocation>
</comment>
<evidence type="ECO:0000256" key="2">
    <source>
        <dbReference type="ARBA" id="ARBA00023015"/>
    </source>
</evidence>
<evidence type="ECO:0000256" key="3">
    <source>
        <dbReference type="ARBA" id="ARBA00023125"/>
    </source>
</evidence>
<dbReference type="CDD" id="cd01389">
    <property type="entry name" value="HMG-box_ROX1-like"/>
    <property type="match status" value="1"/>
</dbReference>
<feature type="domain" description="HMG box" evidence="8">
    <location>
        <begin position="216"/>
        <end position="284"/>
    </location>
</feature>
<dbReference type="Gene3D" id="1.10.30.10">
    <property type="entry name" value="High mobility group box domain"/>
    <property type="match status" value="1"/>
</dbReference>
<dbReference type="GO" id="GO:0005634">
    <property type="term" value="C:nucleus"/>
    <property type="evidence" value="ECO:0007669"/>
    <property type="project" value="UniProtKB-SubCell"/>
</dbReference>
<feature type="region of interest" description="Disordered" evidence="7">
    <location>
        <begin position="97"/>
        <end position="176"/>
    </location>
</feature>
<feature type="compositionally biased region" description="Basic and acidic residues" evidence="7">
    <location>
        <begin position="309"/>
        <end position="319"/>
    </location>
</feature>
<dbReference type="GO" id="GO:0000978">
    <property type="term" value="F:RNA polymerase II cis-regulatory region sequence-specific DNA binding"/>
    <property type="evidence" value="ECO:0007669"/>
    <property type="project" value="TreeGrafter"/>
</dbReference>
<evidence type="ECO:0000313" key="9">
    <source>
        <dbReference type="EMBL" id="KAK5694108.1"/>
    </source>
</evidence>
<evidence type="ECO:0000256" key="4">
    <source>
        <dbReference type="ARBA" id="ARBA00023163"/>
    </source>
</evidence>
<reference evidence="9" key="1">
    <citation type="submission" date="2023-08" db="EMBL/GenBank/DDBJ databases">
        <title>Black Yeasts Isolated from many extreme environments.</title>
        <authorList>
            <person name="Coleine C."/>
            <person name="Stajich J.E."/>
            <person name="Selbmann L."/>
        </authorList>
    </citation>
    <scope>NUCLEOTIDE SEQUENCE</scope>
    <source>
        <strain evidence="9">CCFEE 5810</strain>
    </source>
</reference>
<protein>
    <recommendedName>
        <fullName evidence="8">HMG box domain-containing protein</fullName>
    </recommendedName>
</protein>